<dbReference type="RefSeq" id="WP_023921650.1">
    <property type="nucleotide sequence ID" value="NZ_KI669408.1"/>
</dbReference>
<gene>
    <name evidence="1" type="ORF">HMPREF1202_01209</name>
</gene>
<comment type="caution">
    <text evidence="1">The sequence shown here is derived from an EMBL/GenBank/DDBJ whole genome shotgun (WGS) entry which is preliminary data.</text>
</comment>
<organism evidence="1 2">
    <name type="scientific">[Ruminococcus] lactaris CC59_002D</name>
    <dbReference type="NCBI Taxonomy" id="1073376"/>
    <lineage>
        <taxon>Bacteria</taxon>
        <taxon>Bacillati</taxon>
        <taxon>Bacillota</taxon>
        <taxon>Clostridia</taxon>
        <taxon>Lachnospirales</taxon>
        <taxon>Lachnospiraceae</taxon>
        <taxon>Mediterraneibacter</taxon>
    </lineage>
</organism>
<evidence type="ECO:0000313" key="1">
    <source>
        <dbReference type="EMBL" id="ETD22946.1"/>
    </source>
</evidence>
<dbReference type="STRING" id="1073376.HMPREF1202_01209"/>
<dbReference type="PATRIC" id="fig|1073376.3.peg.1248"/>
<dbReference type="HOGENOM" id="CLU_737486_0_0_9"/>
<accession>V8C892</accession>
<evidence type="ECO:0000313" key="2">
    <source>
        <dbReference type="Proteomes" id="UP000018683"/>
    </source>
</evidence>
<dbReference type="EMBL" id="AZJE01000014">
    <property type="protein sequence ID" value="ETD22946.1"/>
    <property type="molecule type" value="Genomic_DNA"/>
</dbReference>
<dbReference type="OrthoDB" id="2058037at2"/>
<dbReference type="Proteomes" id="UP000018683">
    <property type="component" value="Unassembled WGS sequence"/>
</dbReference>
<protein>
    <submittedName>
        <fullName evidence="1">Uncharacterized protein</fullName>
    </submittedName>
</protein>
<sequence length="375" mass="41937">MMMFFLEKNMKKWKIGISVMLVLCIFMLTACGSKKSVDNKSTQNAGDCITVSIPESFESLSGMNADNLMDYLKTNGDGNYEELKIADGLVKISVTEEQANYWKNYAKDKVDAQLSTLTNVSSKYSASCSDSFDVINVYYDTIISFKEAFAYVGKTAIYCALYQLFNGQKDYTITLDVYNVDTGKLVAGGNLEKDDVSYGDTEWKASYILDDKEAGELESKYEDEGEVIDIKSSFIDGMSVINILQAAAGNDYQYIYIDSDGTVQLKVTESQKNTLIENMNQYLSSVSEQFKNLGDGYDISWNTDFSEISYKFDSALSKQDQSNYFTYTETIGMLNQLLKGDSNSYYIDLSIYNSSSGELVSKGNTKDGITWNIGE</sequence>
<name>V8C892_9FIRM</name>
<reference evidence="1 2" key="1">
    <citation type="submission" date="2013-10" db="EMBL/GenBank/DDBJ databases">
        <title>The Genome Sequence of Ruminococcus lactaris CC59_002D.</title>
        <authorList>
            <consortium name="The Broad Institute Genomics Platform"/>
            <person name="Earl A."/>
            <person name="Allen-Vercoe E."/>
            <person name="Daigneault M."/>
            <person name="Young S.K."/>
            <person name="Zeng Q."/>
            <person name="Gargeya S."/>
            <person name="Fitzgerald M."/>
            <person name="Abouelleil A."/>
            <person name="Alvarado L."/>
            <person name="Chapman S.B."/>
            <person name="Gainer-Dewar J."/>
            <person name="Goldberg J."/>
            <person name="Griggs A."/>
            <person name="Gujja S."/>
            <person name="Hansen M."/>
            <person name="Howarth C."/>
            <person name="Imamovic A."/>
            <person name="Ireland A."/>
            <person name="Larimer J."/>
            <person name="McCowan C."/>
            <person name="Murphy C."/>
            <person name="Pearson M."/>
            <person name="Poon T.W."/>
            <person name="Priest M."/>
            <person name="Roberts A."/>
            <person name="Saif S."/>
            <person name="Shea T."/>
            <person name="Sykes S."/>
            <person name="Wortman J."/>
            <person name="Nusbaum C."/>
            <person name="Birren B."/>
        </authorList>
    </citation>
    <scope>NUCLEOTIDE SEQUENCE [LARGE SCALE GENOMIC DNA]</scope>
    <source>
        <strain evidence="1 2">CC59_002D</strain>
    </source>
</reference>
<dbReference type="AlphaFoldDB" id="V8C892"/>
<proteinExistence type="predicted"/>